<dbReference type="GO" id="GO:0016814">
    <property type="term" value="F:hydrolase activity, acting on carbon-nitrogen (but not peptide) bonds, in cyclic amidines"/>
    <property type="evidence" value="ECO:0007669"/>
    <property type="project" value="TreeGrafter"/>
</dbReference>
<dbReference type="PANTHER" id="PTHR32027">
    <property type="entry name" value="CYTOSINE DEAMINASE"/>
    <property type="match status" value="1"/>
</dbReference>
<dbReference type="EMBL" id="JTDK01000001">
    <property type="protein sequence ID" value="KHK99983.1"/>
    <property type="molecule type" value="Genomic_DNA"/>
</dbReference>
<protein>
    <submittedName>
        <fullName evidence="2">Cytosine deaminase</fullName>
    </submittedName>
</protein>
<evidence type="ECO:0000259" key="1">
    <source>
        <dbReference type="Pfam" id="PF07969"/>
    </source>
</evidence>
<dbReference type="InterPro" id="IPR013108">
    <property type="entry name" value="Amidohydro_3"/>
</dbReference>
<dbReference type="PANTHER" id="PTHR32027:SF9">
    <property type="entry name" value="BLL3847 PROTEIN"/>
    <property type="match status" value="1"/>
</dbReference>
<dbReference type="STRING" id="1348253.LK09_01315"/>
<dbReference type="AlphaFoldDB" id="A0A0B2A8U4"/>
<dbReference type="SUPFAM" id="SSF51556">
    <property type="entry name" value="Metallo-dependent hydrolases"/>
    <property type="match status" value="1"/>
</dbReference>
<comment type="caution">
    <text evidence="2">The sequence shown here is derived from an EMBL/GenBank/DDBJ whole genome shotgun (WGS) entry which is preliminary data.</text>
</comment>
<sequence>MFSDEHTEIGTEAEKGSPMLLTAGLVDAHIHPDKSSWSDPWMSRRPAETLADLIGNNIKALSEYTHSVEERAFALLSHAHRNGTLAMRAHVDVGTEVGLANVEGVRAAAERIPTLDVQIVSFPQFGMLTNPGTVDLMAASLTAGADIVGGIDPIGLEHDLHGHLDAVFGMAQAASRDVDIHLHDGGEEGLAEIREIAARTVAAGMQGHVTIPHAFALCDSSLPSLRETLDAVADARIWIATCALGPDPVPDLALLESHGVQIAAGSDGVRDSWSPFGTGSMVDRAHLLGYRTGAITDADLERCWRIATASGARMLGIPDISSDVTATSPTRLEFDVPTIAQLVVDRPAPTRVVRHGHDIH</sequence>
<dbReference type="InterPro" id="IPR032466">
    <property type="entry name" value="Metal_Hydrolase"/>
</dbReference>
<dbReference type="Gene3D" id="2.30.40.10">
    <property type="entry name" value="Urease, subunit C, domain 1"/>
    <property type="match status" value="1"/>
</dbReference>
<feature type="domain" description="Amidohydrolase 3" evidence="1">
    <location>
        <begin position="72"/>
        <end position="319"/>
    </location>
</feature>
<name>A0A0B2A8U4_9MICO</name>
<dbReference type="InterPro" id="IPR011059">
    <property type="entry name" value="Metal-dep_hydrolase_composite"/>
</dbReference>
<dbReference type="Pfam" id="PF07969">
    <property type="entry name" value="Amidohydro_3"/>
    <property type="match status" value="1"/>
</dbReference>
<dbReference type="Proteomes" id="UP000031030">
    <property type="component" value="Unassembled WGS sequence"/>
</dbReference>
<dbReference type="OrthoDB" id="3366604at2"/>
<dbReference type="Gene3D" id="3.20.20.140">
    <property type="entry name" value="Metal-dependent hydrolases"/>
    <property type="match status" value="1"/>
</dbReference>
<evidence type="ECO:0000313" key="2">
    <source>
        <dbReference type="EMBL" id="KHK99983.1"/>
    </source>
</evidence>
<organism evidence="2 3">
    <name type="scientific">Microbacterium mangrovi</name>
    <dbReference type="NCBI Taxonomy" id="1348253"/>
    <lineage>
        <taxon>Bacteria</taxon>
        <taxon>Bacillati</taxon>
        <taxon>Actinomycetota</taxon>
        <taxon>Actinomycetes</taxon>
        <taxon>Micrococcales</taxon>
        <taxon>Microbacteriaceae</taxon>
        <taxon>Microbacterium</taxon>
    </lineage>
</organism>
<gene>
    <name evidence="2" type="ORF">LK09_01315</name>
</gene>
<reference evidence="2 3" key="1">
    <citation type="submission" date="2014-11" db="EMBL/GenBank/DDBJ databases">
        <title>Genome sequence of Microbacterium mangrovi MUSC 115(T).</title>
        <authorList>
            <person name="Lee L.-H."/>
        </authorList>
    </citation>
    <scope>NUCLEOTIDE SEQUENCE [LARGE SCALE GENOMIC DNA]</scope>
    <source>
        <strain evidence="2 3">MUSC 115</strain>
    </source>
</reference>
<proteinExistence type="predicted"/>
<evidence type="ECO:0000313" key="3">
    <source>
        <dbReference type="Proteomes" id="UP000031030"/>
    </source>
</evidence>
<keyword evidence="3" id="KW-1185">Reference proteome</keyword>
<dbReference type="InterPro" id="IPR052349">
    <property type="entry name" value="Metallo-hydrolase_Enzymes"/>
</dbReference>
<accession>A0A0B2A8U4</accession>